<keyword evidence="5 7" id="KW-1133">Transmembrane helix</keyword>
<dbReference type="SMART" id="SM00382">
    <property type="entry name" value="AAA"/>
    <property type="match status" value="1"/>
</dbReference>
<dbReference type="SUPFAM" id="SSF52540">
    <property type="entry name" value="P-loop containing nucleoside triphosphate hydrolases"/>
    <property type="match status" value="1"/>
</dbReference>
<dbReference type="Pfam" id="PF00664">
    <property type="entry name" value="ABC_membrane"/>
    <property type="match status" value="1"/>
</dbReference>
<dbReference type="InterPro" id="IPR039421">
    <property type="entry name" value="Type_1_exporter"/>
</dbReference>
<evidence type="ECO:0000256" key="7">
    <source>
        <dbReference type="SAM" id="Phobius"/>
    </source>
</evidence>
<dbReference type="EMBL" id="BAAACI010000006">
    <property type="protein sequence ID" value="GAA0772990.1"/>
    <property type="molecule type" value="Genomic_DNA"/>
</dbReference>
<dbReference type="CDD" id="cd03228">
    <property type="entry name" value="ABCC_MRP_Like"/>
    <property type="match status" value="1"/>
</dbReference>
<evidence type="ECO:0000256" key="2">
    <source>
        <dbReference type="ARBA" id="ARBA00022692"/>
    </source>
</evidence>
<organism evidence="10 11">
    <name type="scientific">Clostridium subterminale</name>
    <dbReference type="NCBI Taxonomy" id="1550"/>
    <lineage>
        <taxon>Bacteria</taxon>
        <taxon>Bacillati</taxon>
        <taxon>Bacillota</taxon>
        <taxon>Clostridia</taxon>
        <taxon>Eubacteriales</taxon>
        <taxon>Clostridiaceae</taxon>
        <taxon>Clostridium</taxon>
    </lineage>
</organism>
<gene>
    <name evidence="10" type="ORF">GCM10008908_20410</name>
</gene>
<evidence type="ECO:0000313" key="11">
    <source>
        <dbReference type="Proteomes" id="UP001501047"/>
    </source>
</evidence>
<dbReference type="PROSITE" id="PS50893">
    <property type="entry name" value="ABC_TRANSPORTER_2"/>
    <property type="match status" value="1"/>
</dbReference>
<dbReference type="Gene3D" id="3.40.50.300">
    <property type="entry name" value="P-loop containing nucleotide triphosphate hydrolases"/>
    <property type="match status" value="1"/>
</dbReference>
<dbReference type="InterPro" id="IPR011527">
    <property type="entry name" value="ABC1_TM_dom"/>
</dbReference>
<sequence>MRALKIEPMKEPSLIKNYWLKEKKVVAMIIFFGIVFNGATVVGPILQGKLIDSILNKESLHIIFIRIALFIGAIAFIQLARFFKRFYVRRFANSTSATMRLMIYNNIMSKNINELSDENMGNLMTRVISDVDLCVEGMRKVTTEVFDTGVLMIAYLVTMITYDAKITLISCLFIPVAMKLAEVLKGVIYKYSTDYRKESSVVTDLTYDSIENAILFRINGLEDKNREEYFHHLDELQRKAVKASVLENAMQPVYNVIALLGIIIVIYLGGNKVIEGSWTVGNFSTYMVMFTAITTKASKTAKLFNSAQKSRISWLRIKPYLKNYEVKNTTTDIHKKGTTIQVKNLSFSYPSREVEVIKNINFEGKTGEIIGVTGPIASGKSTLGIALLGIYDYKGSIKIDNRELRDYSEYERSEIISYLGHNTQLLSDTIYNNITLGKNKSIKEVLKDVCFNKDLESMEQGQNTLVGSSGVRLSGGQQARLSLARALLNKNKVIILDDPFSAIDVNTESEIIHNLRSNYKYSIIIIISHRLTMFNQVDKVIMFHEDKKVECDTHEELINKSQLYSTIYKLQRGEISER</sequence>
<feature type="domain" description="ABC transporter" evidence="8">
    <location>
        <begin position="340"/>
        <end position="570"/>
    </location>
</feature>
<dbReference type="GO" id="GO:0005524">
    <property type="term" value="F:ATP binding"/>
    <property type="evidence" value="ECO:0007669"/>
    <property type="project" value="UniProtKB-KW"/>
</dbReference>
<protein>
    <submittedName>
        <fullName evidence="10">ABC transporter ATP-binding protein</fullName>
    </submittedName>
</protein>
<dbReference type="Gene3D" id="1.20.1560.10">
    <property type="entry name" value="ABC transporter type 1, transmembrane domain"/>
    <property type="match status" value="1"/>
</dbReference>
<dbReference type="InterPro" id="IPR027417">
    <property type="entry name" value="P-loop_NTPase"/>
</dbReference>
<comment type="caution">
    <text evidence="10">The sequence shown here is derived from an EMBL/GenBank/DDBJ whole genome shotgun (WGS) entry which is preliminary data.</text>
</comment>
<name>A0ABN1KPS1_CLOSU</name>
<dbReference type="InterPro" id="IPR003439">
    <property type="entry name" value="ABC_transporter-like_ATP-bd"/>
</dbReference>
<dbReference type="InterPro" id="IPR036640">
    <property type="entry name" value="ABC1_TM_sf"/>
</dbReference>
<evidence type="ECO:0000259" key="8">
    <source>
        <dbReference type="PROSITE" id="PS50893"/>
    </source>
</evidence>
<dbReference type="InterPro" id="IPR003593">
    <property type="entry name" value="AAA+_ATPase"/>
</dbReference>
<comment type="subcellular location">
    <subcellularLocation>
        <location evidence="1">Cell membrane</location>
        <topology evidence="1">Multi-pass membrane protein</topology>
    </subcellularLocation>
</comment>
<evidence type="ECO:0000256" key="3">
    <source>
        <dbReference type="ARBA" id="ARBA00022741"/>
    </source>
</evidence>
<dbReference type="SUPFAM" id="SSF90123">
    <property type="entry name" value="ABC transporter transmembrane region"/>
    <property type="match status" value="1"/>
</dbReference>
<dbReference type="CDD" id="cd07346">
    <property type="entry name" value="ABC_6TM_exporters"/>
    <property type="match status" value="1"/>
</dbReference>
<evidence type="ECO:0000256" key="5">
    <source>
        <dbReference type="ARBA" id="ARBA00022989"/>
    </source>
</evidence>
<evidence type="ECO:0000313" key="10">
    <source>
        <dbReference type="EMBL" id="GAA0772990.1"/>
    </source>
</evidence>
<feature type="transmembrane region" description="Helical" evidence="7">
    <location>
        <begin position="252"/>
        <end position="270"/>
    </location>
</feature>
<dbReference type="RefSeq" id="WP_343826106.1">
    <property type="nucleotide sequence ID" value="NZ_BAAACI010000006.1"/>
</dbReference>
<feature type="transmembrane region" description="Helical" evidence="7">
    <location>
        <begin position="59"/>
        <end position="80"/>
    </location>
</feature>
<evidence type="ECO:0000256" key="1">
    <source>
        <dbReference type="ARBA" id="ARBA00004651"/>
    </source>
</evidence>
<dbReference type="PANTHER" id="PTHR43394">
    <property type="entry name" value="ATP-DEPENDENT PERMEASE MDL1, MITOCHONDRIAL"/>
    <property type="match status" value="1"/>
</dbReference>
<keyword evidence="4 10" id="KW-0067">ATP-binding</keyword>
<dbReference type="Pfam" id="PF00005">
    <property type="entry name" value="ABC_tran"/>
    <property type="match status" value="1"/>
</dbReference>
<dbReference type="Proteomes" id="UP001501047">
    <property type="component" value="Unassembled WGS sequence"/>
</dbReference>
<dbReference type="PANTHER" id="PTHR43394:SF1">
    <property type="entry name" value="ATP-BINDING CASSETTE SUB-FAMILY B MEMBER 10, MITOCHONDRIAL"/>
    <property type="match status" value="1"/>
</dbReference>
<keyword evidence="6 7" id="KW-0472">Membrane</keyword>
<evidence type="ECO:0000259" key="9">
    <source>
        <dbReference type="PROSITE" id="PS50929"/>
    </source>
</evidence>
<evidence type="ECO:0000256" key="6">
    <source>
        <dbReference type="ARBA" id="ARBA00023136"/>
    </source>
</evidence>
<dbReference type="InterPro" id="IPR017871">
    <property type="entry name" value="ABC_transporter-like_CS"/>
</dbReference>
<feature type="transmembrane region" description="Helical" evidence="7">
    <location>
        <begin position="25"/>
        <end position="47"/>
    </location>
</feature>
<proteinExistence type="predicted"/>
<feature type="domain" description="ABC transmembrane type-1" evidence="9">
    <location>
        <begin position="27"/>
        <end position="309"/>
    </location>
</feature>
<reference evidence="10 11" key="1">
    <citation type="journal article" date="2019" name="Int. J. Syst. Evol. Microbiol.">
        <title>The Global Catalogue of Microorganisms (GCM) 10K type strain sequencing project: providing services to taxonomists for standard genome sequencing and annotation.</title>
        <authorList>
            <consortium name="The Broad Institute Genomics Platform"/>
            <consortium name="The Broad Institute Genome Sequencing Center for Infectious Disease"/>
            <person name="Wu L."/>
            <person name="Ma J."/>
        </authorList>
    </citation>
    <scope>NUCLEOTIDE SEQUENCE [LARGE SCALE GENOMIC DNA]</scope>
    <source>
        <strain evidence="10 11">JCM 1417</strain>
    </source>
</reference>
<keyword evidence="11" id="KW-1185">Reference proteome</keyword>
<accession>A0ABN1KPS1</accession>
<keyword evidence="2 7" id="KW-0812">Transmembrane</keyword>
<evidence type="ECO:0000256" key="4">
    <source>
        <dbReference type="ARBA" id="ARBA00022840"/>
    </source>
</evidence>
<keyword evidence="3" id="KW-0547">Nucleotide-binding</keyword>
<dbReference type="PROSITE" id="PS00211">
    <property type="entry name" value="ABC_TRANSPORTER_1"/>
    <property type="match status" value="1"/>
</dbReference>
<dbReference type="PROSITE" id="PS50929">
    <property type="entry name" value="ABC_TM1F"/>
    <property type="match status" value="1"/>
</dbReference>